<evidence type="ECO:0000256" key="5">
    <source>
        <dbReference type="ARBA" id="ARBA00023136"/>
    </source>
</evidence>
<feature type="transmembrane region" description="Helical" evidence="6">
    <location>
        <begin position="408"/>
        <end position="429"/>
    </location>
</feature>
<dbReference type="PANTHER" id="PTHR48022:SF2">
    <property type="entry name" value="PLASTIDIC GLUCOSE TRANSPORTER 4"/>
    <property type="match status" value="1"/>
</dbReference>
<comment type="similarity">
    <text evidence="2">Belongs to the major facilitator superfamily. Sugar transporter (TC 2.A.1.1) family.</text>
</comment>
<proteinExistence type="inferred from homology"/>
<feature type="domain" description="Major facilitator superfamily (MFS) profile" evidence="7">
    <location>
        <begin position="23"/>
        <end position="433"/>
    </location>
</feature>
<dbReference type="GO" id="GO:0005351">
    <property type="term" value="F:carbohydrate:proton symporter activity"/>
    <property type="evidence" value="ECO:0007669"/>
    <property type="project" value="TreeGrafter"/>
</dbReference>
<evidence type="ECO:0000256" key="6">
    <source>
        <dbReference type="SAM" id="Phobius"/>
    </source>
</evidence>
<sequence length="455" mass="48416">MTQQIAVSPTIGLEPQRAFLRRLTAATGGGMFLDGFVFATIAAVIAGTAFTKELGLTPVTLGLISSATLVGTMIGGPLIGYLTDIVGRKPMFIVDLCIFLGASLAMFLVTEPWQIIALGVILGMAIGGDYAIGSPLLGEFAPARNRGRYLSVLEILWNVGYVTAFFLGLVVLTLAPEAWRFVLASSAIPAGLILMLRHGLPESPRWLIGKGRRAEADKVFAELGMDPARAGYLDEPEAKTRWRTLFSRAYIGRTAFTSLFWVCIVIPYFALTFFQSEILDTLGIENPIVAALLGTMIALIGAATGWYLIDKVGRRPLLIIPMFVCGTALTVVALGDLLAFPVLINVVCFFAYLFFYGIMGILCGVYPLEVFPTSVRTSGLGLASGFSRVGAAIATFLVPIGFATFGLVPVLLILAGVSVFGGVISLILAPETARKNLTDTGAVSVVDAKRMGKIA</sequence>
<reference evidence="9" key="1">
    <citation type="submission" date="2017-03" db="EMBL/GenBank/DDBJ databases">
        <authorList>
            <person name="Lund M.B."/>
        </authorList>
    </citation>
    <scope>NUCLEOTIDE SEQUENCE [LARGE SCALE GENOMIC DNA]</scope>
</reference>
<feature type="transmembrane region" description="Helical" evidence="6">
    <location>
        <begin position="149"/>
        <end position="172"/>
    </location>
</feature>
<feature type="transmembrane region" description="Helical" evidence="6">
    <location>
        <begin position="250"/>
        <end position="270"/>
    </location>
</feature>
<dbReference type="CDD" id="cd17316">
    <property type="entry name" value="MFS_SV2_like"/>
    <property type="match status" value="1"/>
</dbReference>
<keyword evidence="4 6" id="KW-1133">Transmembrane helix</keyword>
<organism evidence="8 9">
    <name type="scientific">Candidatus Lumbricidiphila eiseniae</name>
    <dbReference type="NCBI Taxonomy" id="1969409"/>
    <lineage>
        <taxon>Bacteria</taxon>
        <taxon>Bacillati</taxon>
        <taxon>Actinomycetota</taxon>
        <taxon>Actinomycetes</taxon>
        <taxon>Micrococcales</taxon>
        <taxon>Microbacteriaceae</taxon>
        <taxon>Candidatus Lumbricidiphila</taxon>
    </lineage>
</organism>
<evidence type="ECO:0000256" key="3">
    <source>
        <dbReference type="ARBA" id="ARBA00022692"/>
    </source>
</evidence>
<feature type="transmembrane region" description="Helical" evidence="6">
    <location>
        <begin position="316"/>
        <end position="334"/>
    </location>
</feature>
<name>A0A2A6FQ03_9MICO</name>
<keyword evidence="3 6" id="KW-0812">Transmembrane</keyword>
<dbReference type="PROSITE" id="PS50850">
    <property type="entry name" value="MFS"/>
    <property type="match status" value="1"/>
</dbReference>
<feature type="transmembrane region" description="Helical" evidence="6">
    <location>
        <begin position="380"/>
        <end position="402"/>
    </location>
</feature>
<dbReference type="PANTHER" id="PTHR48022">
    <property type="entry name" value="PLASTIDIC GLUCOSE TRANSPORTER 4"/>
    <property type="match status" value="1"/>
</dbReference>
<evidence type="ECO:0000256" key="4">
    <source>
        <dbReference type="ARBA" id="ARBA00022989"/>
    </source>
</evidence>
<dbReference type="GO" id="GO:0005886">
    <property type="term" value="C:plasma membrane"/>
    <property type="evidence" value="ECO:0007669"/>
    <property type="project" value="UniProtKB-SubCell"/>
</dbReference>
<feature type="transmembrane region" description="Helical" evidence="6">
    <location>
        <begin position="178"/>
        <end position="196"/>
    </location>
</feature>
<dbReference type="InterPro" id="IPR005828">
    <property type="entry name" value="MFS_sugar_transport-like"/>
</dbReference>
<dbReference type="AlphaFoldDB" id="A0A2A6FQ03"/>
<dbReference type="InterPro" id="IPR050360">
    <property type="entry name" value="MFS_Sugar_Transporters"/>
</dbReference>
<evidence type="ECO:0000256" key="1">
    <source>
        <dbReference type="ARBA" id="ARBA00004651"/>
    </source>
</evidence>
<comment type="subcellular location">
    <subcellularLocation>
        <location evidence="1">Cell membrane</location>
        <topology evidence="1">Multi-pass membrane protein</topology>
    </subcellularLocation>
</comment>
<evidence type="ECO:0000259" key="7">
    <source>
        <dbReference type="PROSITE" id="PS50850"/>
    </source>
</evidence>
<dbReference type="Proteomes" id="UP000219994">
    <property type="component" value="Unassembled WGS sequence"/>
</dbReference>
<accession>A0A2A6FQ03</accession>
<feature type="transmembrane region" description="Helical" evidence="6">
    <location>
        <begin position="290"/>
        <end position="309"/>
    </location>
</feature>
<dbReference type="SUPFAM" id="SSF103473">
    <property type="entry name" value="MFS general substrate transporter"/>
    <property type="match status" value="1"/>
</dbReference>
<evidence type="ECO:0000313" key="8">
    <source>
        <dbReference type="EMBL" id="PDQ34945.1"/>
    </source>
</evidence>
<dbReference type="Pfam" id="PF00083">
    <property type="entry name" value="Sugar_tr"/>
    <property type="match status" value="1"/>
</dbReference>
<feature type="transmembrane region" description="Helical" evidence="6">
    <location>
        <begin position="91"/>
        <end position="109"/>
    </location>
</feature>
<dbReference type="InterPro" id="IPR005829">
    <property type="entry name" value="Sugar_transporter_CS"/>
</dbReference>
<evidence type="ECO:0000256" key="2">
    <source>
        <dbReference type="ARBA" id="ARBA00010992"/>
    </source>
</evidence>
<keyword evidence="5 6" id="KW-0472">Membrane</keyword>
<dbReference type="InterPro" id="IPR020846">
    <property type="entry name" value="MFS_dom"/>
</dbReference>
<feature type="transmembrane region" description="Helical" evidence="6">
    <location>
        <begin position="340"/>
        <end position="368"/>
    </location>
</feature>
<feature type="transmembrane region" description="Helical" evidence="6">
    <location>
        <begin position="31"/>
        <end position="50"/>
    </location>
</feature>
<feature type="transmembrane region" description="Helical" evidence="6">
    <location>
        <begin position="56"/>
        <end position="79"/>
    </location>
</feature>
<dbReference type="PROSITE" id="PS00217">
    <property type="entry name" value="SUGAR_TRANSPORT_2"/>
    <property type="match status" value="1"/>
</dbReference>
<protein>
    <recommendedName>
        <fullName evidence="7">Major facilitator superfamily (MFS) profile domain-containing protein</fullName>
    </recommendedName>
</protein>
<dbReference type="Gene3D" id="1.20.1250.20">
    <property type="entry name" value="MFS general substrate transporter like domains"/>
    <property type="match status" value="1"/>
</dbReference>
<dbReference type="EMBL" id="NAEP01000043">
    <property type="protein sequence ID" value="PDQ34945.1"/>
    <property type="molecule type" value="Genomic_DNA"/>
</dbReference>
<dbReference type="InterPro" id="IPR036259">
    <property type="entry name" value="MFS_trans_sf"/>
</dbReference>
<comment type="caution">
    <text evidence="8">The sequence shown here is derived from an EMBL/GenBank/DDBJ whole genome shotgun (WGS) entry which is preliminary data.</text>
</comment>
<evidence type="ECO:0000313" key="9">
    <source>
        <dbReference type="Proteomes" id="UP000219994"/>
    </source>
</evidence>
<feature type="transmembrane region" description="Helical" evidence="6">
    <location>
        <begin position="115"/>
        <end position="137"/>
    </location>
</feature>
<gene>
    <name evidence="8" type="ORF">B5766_08595</name>
</gene>